<dbReference type="RefSeq" id="WP_119670480.1">
    <property type="nucleotide sequence ID" value="NZ_QXED01000008.1"/>
</dbReference>
<dbReference type="AlphaFoldDB" id="A0A418M1G7"/>
<feature type="domain" description="Carboxymuconolactone decarboxylase-like" evidence="1">
    <location>
        <begin position="41"/>
        <end position="109"/>
    </location>
</feature>
<evidence type="ECO:0000313" key="2">
    <source>
        <dbReference type="EMBL" id="RIV19376.1"/>
    </source>
</evidence>
<dbReference type="InterPro" id="IPR003779">
    <property type="entry name" value="CMD-like"/>
</dbReference>
<dbReference type="GO" id="GO:0051920">
    <property type="term" value="F:peroxiredoxin activity"/>
    <property type="evidence" value="ECO:0007669"/>
    <property type="project" value="InterPro"/>
</dbReference>
<dbReference type="EMBL" id="QXED01000008">
    <property type="protein sequence ID" value="RIV19376.1"/>
    <property type="molecule type" value="Genomic_DNA"/>
</dbReference>
<name>A0A418M1G7_9BACT</name>
<evidence type="ECO:0000259" key="1">
    <source>
        <dbReference type="Pfam" id="PF02627"/>
    </source>
</evidence>
<dbReference type="Pfam" id="PF02627">
    <property type="entry name" value="CMD"/>
    <property type="match status" value="1"/>
</dbReference>
<organism evidence="2 3">
    <name type="scientific">Fibrisoma montanum</name>
    <dbReference type="NCBI Taxonomy" id="2305895"/>
    <lineage>
        <taxon>Bacteria</taxon>
        <taxon>Pseudomonadati</taxon>
        <taxon>Bacteroidota</taxon>
        <taxon>Cytophagia</taxon>
        <taxon>Cytophagales</taxon>
        <taxon>Spirosomataceae</taxon>
        <taxon>Fibrisoma</taxon>
    </lineage>
</organism>
<dbReference type="Proteomes" id="UP000283523">
    <property type="component" value="Unassembled WGS sequence"/>
</dbReference>
<comment type="caution">
    <text evidence="2">The sequence shown here is derived from an EMBL/GenBank/DDBJ whole genome shotgun (WGS) entry which is preliminary data.</text>
</comment>
<dbReference type="InterPro" id="IPR004675">
    <property type="entry name" value="AhpD_core"/>
</dbReference>
<evidence type="ECO:0000313" key="3">
    <source>
        <dbReference type="Proteomes" id="UP000283523"/>
    </source>
</evidence>
<gene>
    <name evidence="2" type="ORF">DYU11_25055</name>
</gene>
<dbReference type="PANTHER" id="PTHR35446">
    <property type="entry name" value="SI:CH211-175M2.5"/>
    <property type="match status" value="1"/>
</dbReference>
<dbReference type="Gene3D" id="1.20.1290.10">
    <property type="entry name" value="AhpD-like"/>
    <property type="match status" value="1"/>
</dbReference>
<dbReference type="SUPFAM" id="SSF69118">
    <property type="entry name" value="AhpD-like"/>
    <property type="match status" value="1"/>
</dbReference>
<proteinExistence type="predicted"/>
<reference evidence="2 3" key="1">
    <citation type="submission" date="2018-08" db="EMBL/GenBank/DDBJ databases">
        <title>Fibrisoma montanum sp. nov., isolated from Danxia mountain soil.</title>
        <authorList>
            <person name="Huang Y."/>
        </authorList>
    </citation>
    <scope>NUCLEOTIDE SEQUENCE [LARGE SCALE GENOMIC DNA]</scope>
    <source>
        <strain evidence="2 3">HYT19</strain>
    </source>
</reference>
<accession>A0A418M1G7</accession>
<protein>
    <submittedName>
        <fullName evidence="2">Carboxymuconolactone decarboxylase family protein</fullName>
    </submittedName>
</protein>
<keyword evidence="3" id="KW-1185">Reference proteome</keyword>
<dbReference type="PANTHER" id="PTHR35446:SF3">
    <property type="entry name" value="CMD DOMAIN-CONTAINING PROTEIN"/>
    <property type="match status" value="1"/>
</dbReference>
<dbReference type="OrthoDB" id="9808310at2"/>
<dbReference type="InterPro" id="IPR029032">
    <property type="entry name" value="AhpD-like"/>
</dbReference>
<dbReference type="NCBIfam" id="TIGR00778">
    <property type="entry name" value="ahpD_dom"/>
    <property type="match status" value="1"/>
</dbReference>
<sequence length="183" mass="19923">MAQYTIPTKETAKPDSAAMFAGLEKALGFTPNLYAYIGHSPATLANYLSFQQGQAKGAFRAKEREAIFLAVSEVNGCRYCQSAHTALGKMNGFSDDEILQLRAGTHPDEKLNVLTNLAAEIQRTHGHPSPLLLDRFFALGYDQAALIDLISLVADKVLSNYLHNITQIAIDFPVAPELEAVEA</sequence>